<comment type="subunit">
    <text evidence="4">Homodimer.</text>
</comment>
<dbReference type="RefSeq" id="WP_349115666.1">
    <property type="nucleotide sequence ID" value="NZ_JBBNFM010000001.1"/>
</dbReference>
<dbReference type="EMBL" id="JBBNFM010000001">
    <property type="protein sequence ID" value="MEQ2452915.1"/>
    <property type="molecule type" value="Genomic_DNA"/>
</dbReference>
<dbReference type="Gene3D" id="3.30.70.660">
    <property type="entry name" value="Pseudouridine synthase I, catalytic domain, C-terminal subdomain"/>
    <property type="match status" value="1"/>
</dbReference>
<dbReference type="PANTHER" id="PTHR11142">
    <property type="entry name" value="PSEUDOURIDYLATE SYNTHASE"/>
    <property type="match status" value="1"/>
</dbReference>
<feature type="domain" description="Pseudouridine synthase I TruA alpha/beta" evidence="6">
    <location>
        <begin position="9"/>
        <end position="104"/>
    </location>
</feature>
<dbReference type="PIRSF" id="PIRSF001430">
    <property type="entry name" value="tRNA_psdUrid_synth"/>
    <property type="match status" value="1"/>
</dbReference>
<dbReference type="SUPFAM" id="SSF55120">
    <property type="entry name" value="Pseudouridine synthase"/>
    <property type="match status" value="1"/>
</dbReference>
<evidence type="ECO:0000256" key="3">
    <source>
        <dbReference type="ARBA" id="ARBA00023235"/>
    </source>
</evidence>
<dbReference type="Pfam" id="PF01416">
    <property type="entry name" value="PseudoU_synth_1"/>
    <property type="match status" value="2"/>
</dbReference>
<dbReference type="Gene3D" id="3.30.70.580">
    <property type="entry name" value="Pseudouridine synthase I, catalytic domain, N-terminal subdomain"/>
    <property type="match status" value="1"/>
</dbReference>
<sequence>MQNYRFLIAYDGTRYHGWEHKKDVVTIQGKIESVLSLMAGEEVRINGAGRTDAGVHARAMVASGPVPTDKTPEEIRDYMNHYLPDDICILEVTPAAERFHARFNAKGKHYRYTIYRGRLKPVFDRKYVWTLDEGETIDCERMRKAAAYLVGEHDFKSFCGNKQMKKSTVRKLFAIDIKEDGDYVILDFHGAGFLQNMVRILTGTLVEVGAGRMEPAYMEEVLTGRCRQLAGPTAPPQGLCLMQVDYEKSNME</sequence>
<dbReference type="InterPro" id="IPR001406">
    <property type="entry name" value="PsdUridine_synth_TruA"/>
</dbReference>
<dbReference type="NCBIfam" id="TIGR00071">
    <property type="entry name" value="hisT_truA"/>
    <property type="match status" value="1"/>
</dbReference>
<dbReference type="InterPro" id="IPR020094">
    <property type="entry name" value="TruA/RsuA/RluB/E/F_N"/>
</dbReference>
<dbReference type="HAMAP" id="MF_00171">
    <property type="entry name" value="TruA"/>
    <property type="match status" value="1"/>
</dbReference>
<dbReference type="Proteomes" id="UP001482186">
    <property type="component" value="Unassembled WGS sequence"/>
</dbReference>
<evidence type="ECO:0000256" key="4">
    <source>
        <dbReference type="HAMAP-Rule" id="MF_00171"/>
    </source>
</evidence>
<feature type="binding site" evidence="4">
    <location>
        <position position="110"/>
    </location>
    <ligand>
        <name>substrate</name>
    </ligand>
</feature>
<protein>
    <recommendedName>
        <fullName evidence="4">tRNA pseudouridine synthase A</fullName>
        <ecNumber evidence="4">5.4.99.12</ecNumber>
    </recommendedName>
    <alternativeName>
        <fullName evidence="4">tRNA pseudouridine(38-40) synthase</fullName>
    </alternativeName>
    <alternativeName>
        <fullName evidence="4">tRNA pseudouridylate synthase I</fullName>
    </alternativeName>
    <alternativeName>
        <fullName evidence="4">tRNA-uridine isomerase I</fullName>
    </alternativeName>
</protein>
<dbReference type="EC" id="5.4.99.12" evidence="4"/>
<keyword evidence="8" id="KW-1185">Reference proteome</keyword>
<evidence type="ECO:0000259" key="6">
    <source>
        <dbReference type="Pfam" id="PF01416"/>
    </source>
</evidence>
<dbReference type="PANTHER" id="PTHR11142:SF22">
    <property type="entry name" value="TRNA PSEUDOURIDINE SYNTHASE A 2"/>
    <property type="match status" value="1"/>
</dbReference>
<feature type="domain" description="Pseudouridine synthase I TruA alpha/beta" evidence="6">
    <location>
        <begin position="145"/>
        <end position="247"/>
    </location>
</feature>
<dbReference type="GO" id="GO:0160147">
    <property type="term" value="F:tRNA pseudouridine(38-40) synthase activity"/>
    <property type="evidence" value="ECO:0007669"/>
    <property type="project" value="UniProtKB-EC"/>
</dbReference>
<evidence type="ECO:0000313" key="7">
    <source>
        <dbReference type="EMBL" id="MEQ2452915.1"/>
    </source>
</evidence>
<comment type="caution">
    <text evidence="4">Lacks conserved residue(s) required for the propagation of feature annotation.</text>
</comment>
<gene>
    <name evidence="4 7" type="primary">truA</name>
    <name evidence="7" type="ORF">AAAT04_02475</name>
</gene>
<reference evidence="7 8" key="1">
    <citation type="submission" date="2024-04" db="EMBL/GenBank/DDBJ databases">
        <title>Human intestinal bacterial collection.</title>
        <authorList>
            <person name="Pauvert C."/>
            <person name="Hitch T.C.A."/>
            <person name="Clavel T."/>
        </authorList>
    </citation>
    <scope>NUCLEOTIDE SEQUENCE [LARGE SCALE GENOMIC DNA]</scope>
    <source>
        <strain evidence="7 8">CLA-AA-H141</strain>
    </source>
</reference>
<evidence type="ECO:0000256" key="5">
    <source>
        <dbReference type="RuleBase" id="RU003792"/>
    </source>
</evidence>
<dbReference type="InterPro" id="IPR020095">
    <property type="entry name" value="PsdUridine_synth_TruA_C"/>
</dbReference>
<comment type="similarity">
    <text evidence="1 4 5">Belongs to the tRNA pseudouridine synthase TruA family.</text>
</comment>
<evidence type="ECO:0000256" key="2">
    <source>
        <dbReference type="ARBA" id="ARBA00022694"/>
    </source>
</evidence>
<comment type="caution">
    <text evidence="7">The sequence shown here is derived from an EMBL/GenBank/DDBJ whole genome shotgun (WGS) entry which is preliminary data.</text>
</comment>
<evidence type="ECO:0000256" key="1">
    <source>
        <dbReference type="ARBA" id="ARBA00009375"/>
    </source>
</evidence>
<proteinExistence type="inferred from homology"/>
<evidence type="ECO:0000313" key="8">
    <source>
        <dbReference type="Proteomes" id="UP001482186"/>
    </source>
</evidence>
<keyword evidence="2 4" id="KW-0819">tRNA processing</keyword>
<comment type="function">
    <text evidence="4">Formation of pseudouridine at positions 38, 39 and 40 in the anticodon stem and loop of transfer RNAs.</text>
</comment>
<dbReference type="InterPro" id="IPR020097">
    <property type="entry name" value="PsdUridine_synth_TruA_a/b_dom"/>
</dbReference>
<organism evidence="7 8">
    <name type="scientific">Coprococcus ammoniilyticus</name>
    <dbReference type="NCBI Taxonomy" id="2981785"/>
    <lineage>
        <taxon>Bacteria</taxon>
        <taxon>Bacillati</taxon>
        <taxon>Bacillota</taxon>
        <taxon>Clostridia</taxon>
        <taxon>Lachnospirales</taxon>
        <taxon>Lachnospiraceae</taxon>
        <taxon>Coprococcus</taxon>
    </lineage>
</organism>
<keyword evidence="3 4" id="KW-0413">Isomerase</keyword>
<name>A0ABV1EEA0_9FIRM</name>
<comment type="catalytic activity">
    <reaction evidence="4 5">
        <text>uridine(38/39/40) in tRNA = pseudouridine(38/39/40) in tRNA</text>
        <dbReference type="Rhea" id="RHEA:22376"/>
        <dbReference type="Rhea" id="RHEA-COMP:10085"/>
        <dbReference type="Rhea" id="RHEA-COMP:10087"/>
        <dbReference type="ChEBI" id="CHEBI:65314"/>
        <dbReference type="ChEBI" id="CHEBI:65315"/>
        <dbReference type="EC" id="5.4.99.12"/>
    </reaction>
</comment>
<accession>A0ABV1EEA0</accession>
<dbReference type="CDD" id="cd02570">
    <property type="entry name" value="PseudoU_synth_EcTruA"/>
    <property type="match status" value="1"/>
</dbReference>
<feature type="active site" description="Nucleophile" evidence="4">
    <location>
        <position position="52"/>
    </location>
</feature>
<dbReference type="InterPro" id="IPR020103">
    <property type="entry name" value="PsdUridine_synth_cat_dom_sf"/>
</dbReference>